<dbReference type="EMBL" id="FQZE01000010">
    <property type="protein sequence ID" value="SHJ07337.1"/>
    <property type="molecule type" value="Genomic_DNA"/>
</dbReference>
<gene>
    <name evidence="1" type="ORF">SAMN05444280_110106</name>
</gene>
<proteinExistence type="predicted"/>
<organism evidence="1 2">
    <name type="scientific">Tangfeifania diversioriginum</name>
    <dbReference type="NCBI Taxonomy" id="1168035"/>
    <lineage>
        <taxon>Bacteria</taxon>
        <taxon>Pseudomonadati</taxon>
        <taxon>Bacteroidota</taxon>
        <taxon>Bacteroidia</taxon>
        <taxon>Marinilabiliales</taxon>
        <taxon>Prolixibacteraceae</taxon>
        <taxon>Tangfeifania</taxon>
    </lineage>
</organism>
<keyword evidence="2" id="KW-1185">Reference proteome</keyword>
<sequence>MEFRVNKKQNADLQPLTFGCILDKRQSYLAGNFCIGELFIRFEMSI</sequence>
<evidence type="ECO:0000313" key="2">
    <source>
        <dbReference type="Proteomes" id="UP000184050"/>
    </source>
</evidence>
<accession>A0A1M6GBS5</accession>
<name>A0A1M6GBS5_9BACT</name>
<dbReference type="AlphaFoldDB" id="A0A1M6GBS5"/>
<dbReference type="Proteomes" id="UP000184050">
    <property type="component" value="Unassembled WGS sequence"/>
</dbReference>
<protein>
    <submittedName>
        <fullName evidence="1">Uncharacterized protein</fullName>
    </submittedName>
</protein>
<evidence type="ECO:0000313" key="1">
    <source>
        <dbReference type="EMBL" id="SHJ07337.1"/>
    </source>
</evidence>
<reference evidence="1 2" key="1">
    <citation type="submission" date="2016-11" db="EMBL/GenBank/DDBJ databases">
        <authorList>
            <person name="Jaros S."/>
            <person name="Januszkiewicz K."/>
            <person name="Wedrychowicz H."/>
        </authorList>
    </citation>
    <scope>NUCLEOTIDE SEQUENCE [LARGE SCALE GENOMIC DNA]</scope>
    <source>
        <strain evidence="1 2">DSM 27063</strain>
    </source>
</reference>